<organism evidence="1">
    <name type="scientific">Pseudonocardia dioxanivorans (strain ATCC 55486 / DSM 44775 / JCM 13855 / CB1190)</name>
    <dbReference type="NCBI Taxonomy" id="675635"/>
    <lineage>
        <taxon>Bacteria</taxon>
        <taxon>Bacillati</taxon>
        <taxon>Actinomycetota</taxon>
        <taxon>Actinomycetes</taxon>
        <taxon>Pseudonocardiales</taxon>
        <taxon>Pseudonocardiaceae</taxon>
        <taxon>Pseudonocardia</taxon>
    </lineage>
</organism>
<dbReference type="AlphaFoldDB" id="F2L738"/>
<sequence>MPEGVRAAVIRVCRDAFYYRDDVRAIFLDAGCPAAMYDRYDVLDNSKAKIARFVLNDLRSLGGQGQAIQRKLVQELCQMDRPRPEADPVGGREAIAELKREATKIRLLVDSEQAAAKQRRAKAEQQQRAQARRQEQLGEIRQRFYEHLKERPRSTAEIQQRGYALEGLIADLFELHDFQYRRAYRLAHEQIDGSFHFRGFTYLVEAKWEANPPTFSDIAKLKANLDGKAESTRGLFVAMAGYDDNVLEHMVEVFRRSPNNLVLVDGQDLIMIFEGRLALVDALIAKIDAAEQEGKVWYPLGR</sequence>
<evidence type="ECO:0000313" key="1">
    <source>
        <dbReference type="EMBL" id="AEA29011.1"/>
    </source>
</evidence>
<evidence type="ECO:0008006" key="2">
    <source>
        <dbReference type="Google" id="ProtNLM"/>
    </source>
</evidence>
<dbReference type="InterPro" id="IPR011335">
    <property type="entry name" value="Restrct_endonuc-II-like"/>
</dbReference>
<dbReference type="EMBL" id="CP002596">
    <property type="protein sequence ID" value="AEA29011.1"/>
    <property type="molecule type" value="Genomic_DNA"/>
</dbReference>
<dbReference type="SUPFAM" id="SSF52980">
    <property type="entry name" value="Restriction endonuclease-like"/>
    <property type="match status" value="1"/>
</dbReference>
<proteinExistence type="predicted"/>
<name>F2L738_PSEUX</name>
<accession>F2L738</accession>
<protein>
    <recommendedName>
        <fullName evidence="2">Restriction endonuclease type IV Mrr domain-containing protein</fullName>
    </recommendedName>
</protein>
<keyword evidence="1" id="KW-0614">Plasmid</keyword>
<reference evidence="1" key="1">
    <citation type="journal article" date="2011" name="J. Bacteriol.">
        <title>Genome sequence of the 1,4-dioxane-degrading Pseudonocardia dioxanivorans strain CB1190.</title>
        <authorList>
            <person name="Sales C.M."/>
            <person name="Mahendra S."/>
            <person name="Grostern A."/>
            <person name="Parales R.E."/>
            <person name="Goodwin L.A."/>
            <person name="Woyke T."/>
            <person name="Nolan M."/>
            <person name="Lapidus A."/>
            <person name="Chertkov O."/>
            <person name="Ovchinnikova G."/>
            <person name="Sczyrba A."/>
            <person name="Alvarez-Cohen L."/>
        </authorList>
    </citation>
    <scope>NUCLEOTIDE SEQUENCE</scope>
    <source>
        <strain evidence="1">CB1190</strain>
        <plasmid evidence="1">pPSED02</plasmid>
    </source>
</reference>
<geneLocation type="plasmid" evidence="1">
    <name>pPSED02</name>
</geneLocation>
<gene>
    <name evidence="1" type="ORF">Psed_6947</name>
</gene>